<feature type="non-terminal residue" evidence="7">
    <location>
        <position position="81"/>
    </location>
</feature>
<accession>A0AAW8AKI4</accession>
<keyword evidence="3" id="KW-0274">FAD</keyword>
<dbReference type="EMBL" id="JAUUIA010001179">
    <property type="protein sequence ID" value="MDP0971752.1"/>
    <property type="molecule type" value="Genomic_DNA"/>
</dbReference>
<dbReference type="RefSeq" id="WP_305202757.1">
    <property type="nucleotide sequence ID" value="NZ_JAUUIA010001179.1"/>
</dbReference>
<dbReference type="PANTHER" id="PTHR22912:SF217">
    <property type="entry name" value="DIHYDROLIPOYL DEHYDROGENASE"/>
    <property type="match status" value="1"/>
</dbReference>
<dbReference type="Pfam" id="PF07992">
    <property type="entry name" value="Pyr_redox_2"/>
    <property type="match status" value="1"/>
</dbReference>
<dbReference type="InterPro" id="IPR023753">
    <property type="entry name" value="FAD/NAD-binding_dom"/>
</dbReference>
<feature type="domain" description="FAD/NAD(P)-binding" evidence="6">
    <location>
        <begin position="10"/>
        <end position="81"/>
    </location>
</feature>
<dbReference type="GO" id="GO:0006103">
    <property type="term" value="P:2-oxoglutarate metabolic process"/>
    <property type="evidence" value="ECO:0007669"/>
    <property type="project" value="TreeGrafter"/>
</dbReference>
<evidence type="ECO:0000256" key="2">
    <source>
        <dbReference type="ARBA" id="ARBA00022630"/>
    </source>
</evidence>
<name>A0AAW8AKI4_KLEPN</name>
<keyword evidence="2" id="KW-0285">Flavoprotein</keyword>
<protein>
    <recommendedName>
        <fullName evidence="5">Dihydrolipoamide dehydrogenase</fullName>
    </recommendedName>
</protein>
<dbReference type="GO" id="GO:0050660">
    <property type="term" value="F:flavin adenine dinucleotide binding"/>
    <property type="evidence" value="ECO:0007669"/>
    <property type="project" value="TreeGrafter"/>
</dbReference>
<dbReference type="SUPFAM" id="SSF51905">
    <property type="entry name" value="FAD/NAD(P)-binding domain"/>
    <property type="match status" value="1"/>
</dbReference>
<evidence type="ECO:0000313" key="8">
    <source>
        <dbReference type="Proteomes" id="UP001244490"/>
    </source>
</evidence>
<evidence type="ECO:0000256" key="5">
    <source>
        <dbReference type="ARBA" id="ARBA00031281"/>
    </source>
</evidence>
<evidence type="ECO:0000256" key="3">
    <source>
        <dbReference type="ARBA" id="ARBA00022827"/>
    </source>
</evidence>
<reference evidence="7" key="1">
    <citation type="submission" date="2023-07" db="EMBL/GenBank/DDBJ databases">
        <authorList>
            <person name="Peng Z."/>
        </authorList>
    </citation>
    <scope>NUCLEOTIDE SEQUENCE</scope>
    <source>
        <strain evidence="7">KP219</strain>
    </source>
</reference>
<keyword evidence="4" id="KW-0520">NAD</keyword>
<dbReference type="GO" id="GO:0004148">
    <property type="term" value="F:dihydrolipoyl dehydrogenase (NADH) activity"/>
    <property type="evidence" value="ECO:0007669"/>
    <property type="project" value="TreeGrafter"/>
</dbReference>
<evidence type="ECO:0000259" key="6">
    <source>
        <dbReference type="Pfam" id="PF07992"/>
    </source>
</evidence>
<evidence type="ECO:0000256" key="4">
    <source>
        <dbReference type="ARBA" id="ARBA00023027"/>
    </source>
</evidence>
<evidence type="ECO:0000313" key="7">
    <source>
        <dbReference type="EMBL" id="MDP0971752.1"/>
    </source>
</evidence>
<dbReference type="Gene3D" id="3.50.50.60">
    <property type="entry name" value="FAD/NAD(P)-binding domain"/>
    <property type="match status" value="1"/>
</dbReference>
<feature type="non-terminal residue" evidence="7">
    <location>
        <position position="1"/>
    </location>
</feature>
<dbReference type="Proteomes" id="UP001244490">
    <property type="component" value="Unassembled WGS sequence"/>
</dbReference>
<proteinExistence type="inferred from homology"/>
<comment type="similarity">
    <text evidence="1">Belongs to the class-I pyridine nucleotide-disulfide oxidoreductase family.</text>
</comment>
<sequence length="81" mass="8877">ITPDGEYIWTYFEALRPKLLPKSLLIIGSGAIGVEFASLYNDLGCKVTLVELASQILPVEDAEVSAAVRKSFEKRGIQVHT</sequence>
<evidence type="ECO:0000256" key="1">
    <source>
        <dbReference type="ARBA" id="ARBA00007532"/>
    </source>
</evidence>
<dbReference type="InterPro" id="IPR050151">
    <property type="entry name" value="Class-I_Pyr_Nuc-Dis_Oxidored"/>
</dbReference>
<gene>
    <name evidence="7" type="ORF">Q6294_32960</name>
</gene>
<organism evidence="7 8">
    <name type="scientific">Klebsiella pneumoniae</name>
    <dbReference type="NCBI Taxonomy" id="573"/>
    <lineage>
        <taxon>Bacteria</taxon>
        <taxon>Pseudomonadati</taxon>
        <taxon>Pseudomonadota</taxon>
        <taxon>Gammaproteobacteria</taxon>
        <taxon>Enterobacterales</taxon>
        <taxon>Enterobacteriaceae</taxon>
        <taxon>Klebsiella/Raoultella group</taxon>
        <taxon>Klebsiella</taxon>
        <taxon>Klebsiella pneumoniae complex</taxon>
    </lineage>
</organism>
<comment type="caution">
    <text evidence="7">The sequence shown here is derived from an EMBL/GenBank/DDBJ whole genome shotgun (WGS) entry which is preliminary data.</text>
</comment>
<dbReference type="InterPro" id="IPR036188">
    <property type="entry name" value="FAD/NAD-bd_sf"/>
</dbReference>
<dbReference type="PANTHER" id="PTHR22912">
    <property type="entry name" value="DISULFIDE OXIDOREDUCTASE"/>
    <property type="match status" value="1"/>
</dbReference>
<dbReference type="AlphaFoldDB" id="A0AAW8AKI4"/>